<dbReference type="SMART" id="SM00343">
    <property type="entry name" value="ZnF_C2HC"/>
    <property type="match status" value="1"/>
</dbReference>
<keyword evidence="1" id="KW-0479">Metal-binding</keyword>
<dbReference type="Proteomes" id="UP001642484">
    <property type="component" value="Unassembled WGS sequence"/>
</dbReference>
<feature type="compositionally biased region" description="Basic and acidic residues" evidence="2">
    <location>
        <begin position="425"/>
        <end position="439"/>
    </location>
</feature>
<keyword evidence="1" id="KW-0862">Zinc</keyword>
<feature type="compositionally biased region" description="Basic residues" evidence="2">
    <location>
        <begin position="665"/>
        <end position="680"/>
    </location>
</feature>
<feature type="domain" description="CCHC-type" evidence="3">
    <location>
        <begin position="999"/>
        <end position="1014"/>
    </location>
</feature>
<gene>
    <name evidence="4" type="ORF">CCMP2556_LOCUS5800</name>
</gene>
<dbReference type="InterPro" id="IPR036875">
    <property type="entry name" value="Znf_CCHC_sf"/>
</dbReference>
<dbReference type="SUPFAM" id="SSF57756">
    <property type="entry name" value="Retrovirus zinc finger-like domains"/>
    <property type="match status" value="1"/>
</dbReference>
<dbReference type="EMBL" id="CAXAMN010002470">
    <property type="protein sequence ID" value="CAK8999789.1"/>
    <property type="molecule type" value="Genomic_DNA"/>
</dbReference>
<feature type="region of interest" description="Disordered" evidence="2">
    <location>
        <begin position="972"/>
        <end position="993"/>
    </location>
</feature>
<dbReference type="Pfam" id="PF00098">
    <property type="entry name" value="zf-CCHC"/>
    <property type="match status" value="1"/>
</dbReference>
<comment type="caution">
    <text evidence="4">The sequence shown here is derived from an EMBL/GenBank/DDBJ whole genome shotgun (WGS) entry which is preliminary data.</text>
</comment>
<proteinExistence type="predicted"/>
<protein>
    <recommendedName>
        <fullName evidence="3">CCHC-type domain-containing protein</fullName>
    </recommendedName>
</protein>
<sequence>MPTVRDRIAAWEEVSTDLRAACVKVAFGEDPEAHVRCLASIRQPIGVAIRGTLGGGSAQGSFGEIADLMERAPECLLAQLSSGPEGSADLLICGDSSFAVIRQKFIGPMIEPEITRMDLAQFLNQDSMAWCVLPRSIPHDRVLSDPQMKEEIEPLTILNAGEGEGDLQLMEFLFRYPTISEVRAAADVLLLPEGRRGTSHVLAQEINPDDLLRLPIDAEELDESEHDERHRVIMKELYPDLPTPMGGQELVEEFPWEVPDEGDTLDFDEWERAIEEKKKNPGASSFIPPVEVLLPPPKNEEEKADDEAFADVRTEKSYVIVEHPEEEQPDWDGDDADSAVFKSVKGSKADEAEKPEPMDIDEQAQGEQKKADEEAAPEGQGEVDQPIEESQGEAAEATPGQATDENTKSDDAKPMEVDLTGDDDAEKKPEKKPSAEKPKTPSVPEGSPKPTLTELEKAAAEAKAHYEELSFVDEKTGRIVVRGDIEERDARFKKWKEAERLAIRPKAQPKQVRRPNLEPTMRAIDTEDPSKDLEFAQLPGQEVWLGPEHLRQIPRRDVEAYAKTRQNYHDEVKSHSTDDPQFRLSKLAEARNYMLSNARRNQQHLKVGEINLMRGAVKMTGITDEVALTQSQASREGPPPELTGFMLGQVCIIINEEMSGWAGKGKSKGKSKGKKGKGKGKFRDINDEDLMANEIVQIPKRVCPTPLCATRHYDGQHRCDYCRRDLQIWSDARSASELARMEETANLNESVVALDQLSTRAYRKANVVKDTSKGEQQRGAKSAFGLIKRLAVNYVRKAKQLGLPVPAKRLEVDPLFAYNCSTTQLTSGSLNFLHRLARAIFANPGRSAQERKRALDDQEREHHSKLCFIPTIARDPTEALSIEDESFVCHHNHFFNLKQFSMWCSLARTRNEPVVAVEGWGSLECAPEGDAVQILSDLVEFAERNWARACEGTEYSDVTIFSGRFPEVKLTEQRSTAKESTETAFDPRSKDSGKDAKLCFECGSPDHRARDCPEVKGRGKGKGKGKGKSQYQGNWQSSLEPRLGTILGLRFMGLEPLRAILLAGRSCLVIILRLVVFIKGRLVEPLRSHMKGNRESRKEPSCHADRKVAPEIYSLACQLPCSHEASGNALP</sequence>
<evidence type="ECO:0000313" key="5">
    <source>
        <dbReference type="Proteomes" id="UP001642484"/>
    </source>
</evidence>
<feature type="region of interest" description="Disordered" evidence="2">
    <location>
        <begin position="277"/>
        <end position="464"/>
    </location>
</feature>
<name>A0ABP0IES5_9DINO</name>
<feature type="compositionally biased region" description="Basic and acidic residues" evidence="2">
    <location>
        <begin position="347"/>
        <end position="357"/>
    </location>
</feature>
<keyword evidence="1" id="KW-0863">Zinc-finger</keyword>
<dbReference type="InterPro" id="IPR001878">
    <property type="entry name" value="Znf_CCHC"/>
</dbReference>
<evidence type="ECO:0000259" key="3">
    <source>
        <dbReference type="PROSITE" id="PS50158"/>
    </source>
</evidence>
<evidence type="ECO:0000256" key="2">
    <source>
        <dbReference type="SAM" id="MobiDB-lite"/>
    </source>
</evidence>
<feature type="compositionally biased region" description="Acidic residues" evidence="2">
    <location>
        <begin position="324"/>
        <end position="337"/>
    </location>
</feature>
<feature type="compositionally biased region" description="Basic residues" evidence="2">
    <location>
        <begin position="1018"/>
        <end position="1027"/>
    </location>
</feature>
<feature type="compositionally biased region" description="Basic and acidic residues" evidence="2">
    <location>
        <begin position="405"/>
        <end position="416"/>
    </location>
</feature>
<keyword evidence="5" id="KW-1185">Reference proteome</keyword>
<evidence type="ECO:0000256" key="1">
    <source>
        <dbReference type="PROSITE-ProRule" id="PRU00047"/>
    </source>
</evidence>
<feature type="region of interest" description="Disordered" evidence="2">
    <location>
        <begin position="662"/>
        <end position="682"/>
    </location>
</feature>
<dbReference type="PROSITE" id="PS50158">
    <property type="entry name" value="ZF_CCHC"/>
    <property type="match status" value="1"/>
</dbReference>
<accession>A0ABP0IES5</accession>
<reference evidence="4 5" key="1">
    <citation type="submission" date="2024-02" db="EMBL/GenBank/DDBJ databases">
        <authorList>
            <person name="Chen Y."/>
            <person name="Shah S."/>
            <person name="Dougan E. K."/>
            <person name="Thang M."/>
            <person name="Chan C."/>
        </authorList>
    </citation>
    <scope>NUCLEOTIDE SEQUENCE [LARGE SCALE GENOMIC DNA]</scope>
</reference>
<feature type="region of interest" description="Disordered" evidence="2">
    <location>
        <begin position="1011"/>
        <end position="1034"/>
    </location>
</feature>
<organism evidence="4 5">
    <name type="scientific">Durusdinium trenchii</name>
    <dbReference type="NCBI Taxonomy" id="1381693"/>
    <lineage>
        <taxon>Eukaryota</taxon>
        <taxon>Sar</taxon>
        <taxon>Alveolata</taxon>
        <taxon>Dinophyceae</taxon>
        <taxon>Suessiales</taxon>
        <taxon>Symbiodiniaceae</taxon>
        <taxon>Durusdinium</taxon>
    </lineage>
</organism>
<evidence type="ECO:0000313" key="4">
    <source>
        <dbReference type="EMBL" id="CAK8999789.1"/>
    </source>
</evidence>
<dbReference type="Gene3D" id="4.10.60.10">
    <property type="entry name" value="Zinc finger, CCHC-type"/>
    <property type="match status" value="1"/>
</dbReference>
<feature type="compositionally biased region" description="Basic and acidic residues" evidence="2">
    <location>
        <begin position="454"/>
        <end position="464"/>
    </location>
</feature>